<sequence>MIVPIFPADLERKTGIKNAARLLLKTWPGVKPVTHMKALDLLAKGLGYDSYHHVMKLASSWTEARPDVDIHSIEWNLSRVPSEEFQASDNPRVFIELGNLHIYIQAIPLHHLTVFKRFPELFEREH</sequence>
<reference evidence="1 2" key="1">
    <citation type="submission" date="2020-04" db="EMBL/GenBank/DDBJ databases">
        <title>Molecular characterization of pseudomonads from Agaricus bisporus reveal novel blotch 2 pathogens in Western Europe.</title>
        <authorList>
            <person name="Taparia T."/>
            <person name="Krijger M."/>
            <person name="Haynes E."/>
            <person name="Elpinstone J.G."/>
            <person name="Noble R."/>
            <person name="Van Der Wolf J."/>
        </authorList>
    </citation>
    <scope>NUCLEOTIDE SEQUENCE [LARGE SCALE GENOMIC DNA]</scope>
    <source>
        <strain evidence="1 2">P7774</strain>
    </source>
</reference>
<dbReference type="EMBL" id="JACARY010000040">
    <property type="protein sequence ID" value="NWD96483.1"/>
    <property type="molecule type" value="Genomic_DNA"/>
</dbReference>
<organism evidence="1 2">
    <name type="scientific">Pseudomonas reactans</name>
    <dbReference type="NCBI Taxonomy" id="117680"/>
    <lineage>
        <taxon>Bacteria</taxon>
        <taxon>Pseudomonadati</taxon>
        <taxon>Pseudomonadota</taxon>
        <taxon>Gammaproteobacteria</taxon>
        <taxon>Pseudomonadales</taxon>
        <taxon>Pseudomonadaceae</taxon>
        <taxon>Pseudomonas</taxon>
    </lineage>
</organism>
<evidence type="ECO:0000313" key="2">
    <source>
        <dbReference type="Proteomes" id="UP000572863"/>
    </source>
</evidence>
<keyword evidence="2" id="KW-1185">Reference proteome</keyword>
<evidence type="ECO:0000313" key="1">
    <source>
        <dbReference type="EMBL" id="NWD96483.1"/>
    </source>
</evidence>
<gene>
    <name evidence="1" type="ORF">HX871_18835</name>
</gene>
<accession>A0ABX2R1C1</accession>
<dbReference type="RefSeq" id="WP_177060512.1">
    <property type="nucleotide sequence ID" value="NZ_JACARY010000040.1"/>
</dbReference>
<name>A0ABX2R1C1_9PSED</name>
<comment type="caution">
    <text evidence="1">The sequence shown here is derived from an EMBL/GenBank/DDBJ whole genome shotgun (WGS) entry which is preliminary data.</text>
</comment>
<proteinExistence type="predicted"/>
<dbReference type="Proteomes" id="UP000572863">
    <property type="component" value="Unassembled WGS sequence"/>
</dbReference>
<protein>
    <submittedName>
        <fullName evidence="1">Uncharacterized protein</fullName>
    </submittedName>
</protein>